<dbReference type="EMBL" id="VUJX02000002">
    <property type="protein sequence ID" value="KAL0940725.1"/>
    <property type="molecule type" value="Genomic_DNA"/>
</dbReference>
<accession>A0ACC3Z9Q1</accession>
<dbReference type="Proteomes" id="UP000805649">
    <property type="component" value="Unassembled WGS sequence"/>
</dbReference>
<sequence>MATLVDHPKGVDNNIPLPEYSPAEGLQLAELTPSTSTSSLPPTYDDATASVSSAVVARDAYASGSLPPTTTTGFTPTVQFQIETTGKQWLSLPTGTPPVPIPVYRVEAGSWTEQSTPAYVSLRFSRKDSSCHLMHGDDQSQMPVCTTLYRFGPGKPPVFRLPRENSSGSASAGSPLSSPLPNTEDQAFHADTSKAEEPSVEKNELDLPIVSKSLTSRTQVLKTPHGTFQWRYASREERATVEGADSLLVCELVQKVSPEGGRKPEEKTRKIAQLVRGEGTRSQGSGRSTAGNGGRLMIDLFRWTDLKDGGREVVEHLVVASCICMLKKEVDRRRMQQMMILGMGATGF</sequence>
<name>A0ACC3Z9Q1_COLTU</name>
<proteinExistence type="predicted"/>
<comment type="caution">
    <text evidence="1">The sequence shown here is derived from an EMBL/GenBank/DDBJ whole genome shotgun (WGS) entry which is preliminary data.</text>
</comment>
<protein>
    <submittedName>
        <fullName evidence="1">Uncharacterized protein</fullName>
    </submittedName>
</protein>
<evidence type="ECO:0000313" key="1">
    <source>
        <dbReference type="EMBL" id="KAL0940725.1"/>
    </source>
</evidence>
<keyword evidence="2" id="KW-1185">Reference proteome</keyword>
<organism evidence="1 2">
    <name type="scientific">Colletotrichum truncatum</name>
    <name type="common">Anthracnose fungus</name>
    <name type="synonym">Colletotrichum capsici</name>
    <dbReference type="NCBI Taxonomy" id="5467"/>
    <lineage>
        <taxon>Eukaryota</taxon>
        <taxon>Fungi</taxon>
        <taxon>Dikarya</taxon>
        <taxon>Ascomycota</taxon>
        <taxon>Pezizomycotina</taxon>
        <taxon>Sordariomycetes</taxon>
        <taxon>Hypocreomycetidae</taxon>
        <taxon>Glomerellales</taxon>
        <taxon>Glomerellaceae</taxon>
        <taxon>Colletotrichum</taxon>
        <taxon>Colletotrichum truncatum species complex</taxon>
    </lineage>
</organism>
<reference evidence="1 2" key="1">
    <citation type="journal article" date="2020" name="Phytopathology">
        <title>Genome Sequence Resources of Colletotrichum truncatum, C. plurivorum, C. musicola, and C. sojae: Four Species Pathogenic to Soybean (Glycine max).</title>
        <authorList>
            <person name="Rogerio F."/>
            <person name="Boufleur T.R."/>
            <person name="Ciampi-Guillardi M."/>
            <person name="Sukno S.A."/>
            <person name="Thon M.R."/>
            <person name="Massola Junior N.S."/>
            <person name="Baroncelli R."/>
        </authorList>
    </citation>
    <scope>NUCLEOTIDE SEQUENCE [LARGE SCALE GENOMIC DNA]</scope>
    <source>
        <strain evidence="1 2">CMES1059</strain>
    </source>
</reference>
<evidence type="ECO:0000313" key="2">
    <source>
        <dbReference type="Proteomes" id="UP000805649"/>
    </source>
</evidence>
<gene>
    <name evidence="1" type="ORF">CTRU02_203488</name>
</gene>